<dbReference type="Pfam" id="PF01740">
    <property type="entry name" value="STAS"/>
    <property type="match status" value="1"/>
</dbReference>
<comment type="similarity">
    <text evidence="1 2">Belongs to the anti-sigma-factor antagonist family.</text>
</comment>
<dbReference type="CDD" id="cd07043">
    <property type="entry name" value="STAS_anti-anti-sigma_factors"/>
    <property type="match status" value="1"/>
</dbReference>
<evidence type="ECO:0000256" key="2">
    <source>
        <dbReference type="RuleBase" id="RU003749"/>
    </source>
</evidence>
<keyword evidence="5" id="KW-1185">Reference proteome</keyword>
<dbReference type="InterPro" id="IPR036513">
    <property type="entry name" value="STAS_dom_sf"/>
</dbReference>
<dbReference type="PANTHER" id="PTHR33495:SF2">
    <property type="entry name" value="ANTI-SIGMA FACTOR ANTAGONIST TM_1081-RELATED"/>
    <property type="match status" value="1"/>
</dbReference>
<dbReference type="AlphaFoldDB" id="A0A8J3W1I3"/>
<reference evidence="4" key="1">
    <citation type="submission" date="2021-01" db="EMBL/GenBank/DDBJ databases">
        <title>Whole genome shotgun sequence of Sphaerimonospora thailandensis NBRC 107569.</title>
        <authorList>
            <person name="Komaki H."/>
            <person name="Tamura T."/>
        </authorList>
    </citation>
    <scope>NUCLEOTIDE SEQUENCE</scope>
    <source>
        <strain evidence="4">NBRC 107569</strain>
    </source>
</reference>
<dbReference type="NCBIfam" id="TIGR00377">
    <property type="entry name" value="ant_ant_sig"/>
    <property type="match status" value="1"/>
</dbReference>
<comment type="caution">
    <text evidence="4">The sequence shown here is derived from an EMBL/GenBank/DDBJ whole genome shotgun (WGS) entry which is preliminary data.</text>
</comment>
<dbReference type="GO" id="GO:0043856">
    <property type="term" value="F:anti-sigma factor antagonist activity"/>
    <property type="evidence" value="ECO:0007669"/>
    <property type="project" value="InterPro"/>
</dbReference>
<dbReference type="SUPFAM" id="SSF52091">
    <property type="entry name" value="SpoIIaa-like"/>
    <property type="match status" value="1"/>
</dbReference>
<dbReference type="Gene3D" id="3.30.750.24">
    <property type="entry name" value="STAS domain"/>
    <property type="match status" value="1"/>
</dbReference>
<accession>A0A8J3W1I3</accession>
<proteinExistence type="inferred from homology"/>
<gene>
    <name evidence="4" type="primary">arsI_1</name>
    <name evidence="4" type="ORF">Mth01_40590</name>
</gene>
<dbReference type="EMBL" id="BOOG01000040">
    <property type="protein sequence ID" value="GIH71806.1"/>
    <property type="molecule type" value="Genomic_DNA"/>
</dbReference>
<sequence length="136" mass="14439">MAIPLEITVSDHQAASVVALAGELDIATGDVLRGAIRDLIQRGRVRLVVDASVLQFCDSYGLEALLEMHDTLREAGGSMCLAGVHGVLRLVLDVTGTETLKIRPTPAEALADVLVAPVRDVTMSERRERPALSGLA</sequence>
<feature type="domain" description="STAS" evidence="3">
    <location>
        <begin position="5"/>
        <end position="96"/>
    </location>
</feature>
<dbReference type="PANTHER" id="PTHR33495">
    <property type="entry name" value="ANTI-SIGMA FACTOR ANTAGONIST TM_1081-RELATED-RELATED"/>
    <property type="match status" value="1"/>
</dbReference>
<organism evidence="4 5">
    <name type="scientific">Sphaerimonospora thailandensis</name>
    <dbReference type="NCBI Taxonomy" id="795644"/>
    <lineage>
        <taxon>Bacteria</taxon>
        <taxon>Bacillati</taxon>
        <taxon>Actinomycetota</taxon>
        <taxon>Actinomycetes</taxon>
        <taxon>Streptosporangiales</taxon>
        <taxon>Streptosporangiaceae</taxon>
        <taxon>Sphaerimonospora</taxon>
    </lineage>
</organism>
<evidence type="ECO:0000313" key="4">
    <source>
        <dbReference type="EMBL" id="GIH71806.1"/>
    </source>
</evidence>
<dbReference type="Proteomes" id="UP000610966">
    <property type="component" value="Unassembled WGS sequence"/>
</dbReference>
<dbReference type="PROSITE" id="PS50801">
    <property type="entry name" value="STAS"/>
    <property type="match status" value="1"/>
</dbReference>
<dbReference type="InterPro" id="IPR003658">
    <property type="entry name" value="Anti-sigma_ant"/>
</dbReference>
<name>A0A8J3W1I3_9ACTN</name>
<protein>
    <recommendedName>
        <fullName evidence="2">Anti-sigma factor antagonist</fullName>
    </recommendedName>
</protein>
<dbReference type="InterPro" id="IPR002645">
    <property type="entry name" value="STAS_dom"/>
</dbReference>
<evidence type="ECO:0000256" key="1">
    <source>
        <dbReference type="ARBA" id="ARBA00009013"/>
    </source>
</evidence>
<dbReference type="RefSeq" id="WP_204017490.1">
    <property type="nucleotide sequence ID" value="NZ_BOOG01000040.1"/>
</dbReference>
<evidence type="ECO:0000313" key="5">
    <source>
        <dbReference type="Proteomes" id="UP000610966"/>
    </source>
</evidence>
<evidence type="ECO:0000259" key="3">
    <source>
        <dbReference type="PROSITE" id="PS50801"/>
    </source>
</evidence>